<dbReference type="Pfam" id="PF09700">
    <property type="entry name" value="Cas_Cmr3"/>
    <property type="match status" value="1"/>
</dbReference>
<dbReference type="EMBL" id="BJFL01000002">
    <property type="protein sequence ID" value="GDY29085.1"/>
    <property type="molecule type" value="Genomic_DNA"/>
</dbReference>
<dbReference type="AlphaFoldDB" id="A0A4D4IXI6"/>
<comment type="caution">
    <text evidence="1">The sequence shown here is derived from an EMBL/GenBank/DDBJ whole genome shotgun (WGS) entry which is preliminary data.</text>
</comment>
<reference evidence="2" key="1">
    <citation type="submission" date="2019-04" db="EMBL/GenBank/DDBJ databases">
        <title>Draft genome sequence of Pseudonocardiaceae bacterium SL3-2-4.</title>
        <authorList>
            <person name="Ningsih F."/>
            <person name="Yokota A."/>
            <person name="Sakai Y."/>
            <person name="Nanatani K."/>
            <person name="Yabe S."/>
            <person name="Oetari A."/>
            <person name="Sjamsuridzal W."/>
        </authorList>
    </citation>
    <scope>NUCLEOTIDE SEQUENCE [LARGE SCALE GENOMIC DNA]</scope>
    <source>
        <strain evidence="2">SL3-2-4</strain>
    </source>
</reference>
<evidence type="ECO:0000313" key="2">
    <source>
        <dbReference type="Proteomes" id="UP000298860"/>
    </source>
</evidence>
<dbReference type="Gene3D" id="2.60.40.4350">
    <property type="match status" value="1"/>
</dbReference>
<dbReference type="RefSeq" id="WP_137812248.1">
    <property type="nucleotide sequence ID" value="NZ_BJFL01000002.1"/>
</dbReference>
<protein>
    <submittedName>
        <fullName evidence="1">CRISPR-associated protein Cmr3</fullName>
    </submittedName>
</protein>
<proteinExistence type="predicted"/>
<name>A0A4D4IXI6_9PSEU</name>
<keyword evidence="2" id="KW-1185">Reference proteome</keyword>
<evidence type="ECO:0000313" key="1">
    <source>
        <dbReference type="EMBL" id="GDY29085.1"/>
    </source>
</evidence>
<dbReference type="Proteomes" id="UP000298860">
    <property type="component" value="Unassembled WGS sequence"/>
</dbReference>
<dbReference type="OrthoDB" id="6162707at2"/>
<dbReference type="Gene3D" id="3.30.70.2940">
    <property type="match status" value="1"/>
</dbReference>
<gene>
    <name evidence="1" type="ORF">GTS_07180</name>
</gene>
<sequence length="353" mass="38142">MTAEKPTHLTWLAVQPLDTVMVRDGRSFLAGDASGASSVAPPPTTLGGVVRTVLGRNAGRILGPVVDVDGEPLFPLPRDIVWDGDTWRRLGVEERRDDAVSDLDDSHHLSHALTGDGDWAEAWVTGGWLADWLTADSLAPGEPLPNNRRRFAEPPWRPEHRLGLARHWDGDFVGTANSGLLYTMSHLRPLDEMRFLVGCEDPDPITLQRTLVPLGGRGRLATVSVAESADPLPRHPGDFPGGRVAVYLATPALLDDVLWTPPDATAELCALAVGGPAPIAHASPRHGRDFGKTRLFAWAVPAGSVFYLRFDPAGDAAAWARKHHGRLLPGQSTRDRVKDIIGAGFGTCLIGRW</sequence>
<dbReference type="InterPro" id="IPR019117">
    <property type="entry name" value="CRISPR-assoc_protein_Cmr3"/>
</dbReference>
<organism evidence="1 2">
    <name type="scientific">Gandjariella thermophila</name>
    <dbReference type="NCBI Taxonomy" id="1931992"/>
    <lineage>
        <taxon>Bacteria</taxon>
        <taxon>Bacillati</taxon>
        <taxon>Actinomycetota</taxon>
        <taxon>Actinomycetes</taxon>
        <taxon>Pseudonocardiales</taxon>
        <taxon>Pseudonocardiaceae</taxon>
        <taxon>Gandjariella</taxon>
    </lineage>
</organism>
<accession>A0A4D4IXI6</accession>